<dbReference type="EMBL" id="JACFXV010000066">
    <property type="protein sequence ID" value="MBA5779130.1"/>
    <property type="molecule type" value="Genomic_DNA"/>
</dbReference>
<dbReference type="InterPro" id="IPR006638">
    <property type="entry name" value="Elp3/MiaA/NifB-like_rSAM"/>
</dbReference>
<protein>
    <recommendedName>
        <fullName evidence="14">Coproporphyrinogen-III oxidase</fullName>
        <ecNumber evidence="14">1.3.98.3</ecNumber>
    </recommendedName>
</protein>
<feature type="binding site" evidence="15">
    <location>
        <position position="238"/>
    </location>
    <ligand>
        <name>S-adenosyl-L-methionine</name>
        <dbReference type="ChEBI" id="CHEBI:59789"/>
        <label>2</label>
    </ligand>
</feature>
<dbReference type="UniPathway" id="UPA00251">
    <property type="reaction ID" value="UER00323"/>
</dbReference>
<comment type="subcellular location">
    <subcellularLocation>
        <location evidence="1 14">Cytoplasm</location>
    </subcellularLocation>
</comment>
<keyword evidence="7 14" id="KW-0949">S-adenosyl-L-methionine</keyword>
<dbReference type="SFLD" id="SFLDG01065">
    <property type="entry name" value="anaerobic_coproporphyrinogen-I"/>
    <property type="match status" value="1"/>
</dbReference>
<dbReference type="Proteomes" id="UP000541109">
    <property type="component" value="Unassembled WGS sequence"/>
</dbReference>
<proteinExistence type="inferred from homology"/>
<evidence type="ECO:0000256" key="11">
    <source>
        <dbReference type="ARBA" id="ARBA00023014"/>
    </source>
</evidence>
<dbReference type="GO" id="GO:0004109">
    <property type="term" value="F:coproporphyrinogen oxidase activity"/>
    <property type="evidence" value="ECO:0007669"/>
    <property type="project" value="InterPro"/>
</dbReference>
<dbReference type="GO" id="GO:0046872">
    <property type="term" value="F:metal ion binding"/>
    <property type="evidence" value="ECO:0007669"/>
    <property type="project" value="UniProtKB-KW"/>
</dbReference>
<feature type="binding site" evidence="15">
    <location>
        <position position="107"/>
    </location>
    <ligand>
        <name>S-adenosyl-L-methionine</name>
        <dbReference type="ChEBI" id="CHEBI:59789"/>
        <label>1</label>
    </ligand>
</feature>
<gene>
    <name evidence="18" type="primary">hemN</name>
    <name evidence="18" type="ORF">H2509_18535</name>
</gene>
<dbReference type="RefSeq" id="WP_182167963.1">
    <property type="nucleotide sequence ID" value="NZ_JACFXV010000066.1"/>
</dbReference>
<evidence type="ECO:0000259" key="17">
    <source>
        <dbReference type="PROSITE" id="PS51918"/>
    </source>
</evidence>
<dbReference type="SFLD" id="SFLDS00029">
    <property type="entry name" value="Radical_SAM"/>
    <property type="match status" value="1"/>
</dbReference>
<dbReference type="SUPFAM" id="SSF102114">
    <property type="entry name" value="Radical SAM enzymes"/>
    <property type="match status" value="1"/>
</dbReference>
<evidence type="ECO:0000256" key="12">
    <source>
        <dbReference type="ARBA" id="ARBA00023244"/>
    </source>
</evidence>
<keyword evidence="11 14" id="KW-0411">Iron-sulfur</keyword>
<evidence type="ECO:0000256" key="8">
    <source>
        <dbReference type="ARBA" id="ARBA00022723"/>
    </source>
</evidence>
<accession>A0A839AGZ2</accession>
<name>A0A839AGZ2_9HYPH</name>
<dbReference type="GO" id="GO:0051989">
    <property type="term" value="F:coproporphyrinogen dehydrogenase activity"/>
    <property type="evidence" value="ECO:0007669"/>
    <property type="project" value="UniProtKB-EC"/>
</dbReference>
<comment type="caution">
    <text evidence="18">The sequence shown here is derived from an EMBL/GenBank/DDBJ whole genome shotgun (WGS) entry which is preliminary data.</text>
</comment>
<dbReference type="InterPro" id="IPR007197">
    <property type="entry name" value="rSAM"/>
</dbReference>
<evidence type="ECO:0000256" key="10">
    <source>
        <dbReference type="ARBA" id="ARBA00023004"/>
    </source>
</evidence>
<feature type="binding site" evidence="16">
    <location>
        <position position="63"/>
    </location>
    <ligand>
        <name>[4Fe-4S] cluster</name>
        <dbReference type="ChEBI" id="CHEBI:49883"/>
        <note>4Fe-4S-S-AdoMet</note>
    </ligand>
</feature>
<comment type="subunit">
    <text evidence="4">Monomer.</text>
</comment>
<comment type="similarity">
    <text evidence="3 14">Belongs to the anaerobic coproporphyrinogen-III oxidase family.</text>
</comment>
<keyword evidence="12 14" id="KW-0627">Porphyrin biosynthesis</keyword>
<evidence type="ECO:0000256" key="14">
    <source>
        <dbReference type="PIRNR" id="PIRNR000167"/>
    </source>
</evidence>
<dbReference type="PIRSF" id="PIRSF000167">
    <property type="entry name" value="HemN"/>
    <property type="match status" value="1"/>
</dbReference>
<feature type="binding site" evidence="15">
    <location>
        <begin position="62"/>
        <end position="64"/>
    </location>
    <ligand>
        <name>S-adenosyl-L-methionine</name>
        <dbReference type="ChEBI" id="CHEBI:59789"/>
        <label>2</label>
    </ligand>
</feature>
<dbReference type="InterPro" id="IPR013785">
    <property type="entry name" value="Aldolase_TIM"/>
</dbReference>
<dbReference type="PROSITE" id="PS51918">
    <property type="entry name" value="RADICAL_SAM"/>
    <property type="match status" value="1"/>
</dbReference>
<dbReference type="GO" id="GO:0051539">
    <property type="term" value="F:4 iron, 4 sulfur cluster binding"/>
    <property type="evidence" value="ECO:0007669"/>
    <property type="project" value="UniProtKB-KW"/>
</dbReference>
<keyword evidence="6 14" id="KW-0963">Cytoplasm</keyword>
<feature type="binding site" evidence="15">
    <location>
        <begin position="108"/>
        <end position="109"/>
    </location>
    <ligand>
        <name>S-adenosyl-L-methionine</name>
        <dbReference type="ChEBI" id="CHEBI:59789"/>
        <label>2</label>
    </ligand>
</feature>
<dbReference type="InterPro" id="IPR034505">
    <property type="entry name" value="Coproporphyrinogen-III_oxidase"/>
</dbReference>
<comment type="pathway">
    <text evidence="2 14">Porphyrin-containing compound metabolism; protoporphyrin-IX biosynthesis; protoporphyrinogen-IX from coproporphyrinogen-III (AdoMet route): step 1/1.</text>
</comment>
<evidence type="ECO:0000256" key="7">
    <source>
        <dbReference type="ARBA" id="ARBA00022691"/>
    </source>
</evidence>
<evidence type="ECO:0000256" key="16">
    <source>
        <dbReference type="PIRSR" id="PIRSR000167-2"/>
    </source>
</evidence>
<feature type="domain" description="Radical SAM core" evidence="17">
    <location>
        <begin position="41"/>
        <end position="278"/>
    </location>
</feature>
<dbReference type="Gene3D" id="1.10.10.920">
    <property type="match status" value="1"/>
</dbReference>
<dbReference type="AlphaFoldDB" id="A0A839AGZ2"/>
<organism evidence="18 19">
    <name type="scientific">Stappia albiluteola</name>
    <dbReference type="NCBI Taxonomy" id="2758565"/>
    <lineage>
        <taxon>Bacteria</taxon>
        <taxon>Pseudomonadati</taxon>
        <taxon>Pseudomonadota</taxon>
        <taxon>Alphaproteobacteria</taxon>
        <taxon>Hyphomicrobiales</taxon>
        <taxon>Stappiaceae</taxon>
        <taxon>Stappia</taxon>
    </lineage>
</organism>
<dbReference type="SMART" id="SM00729">
    <property type="entry name" value="Elp3"/>
    <property type="match status" value="1"/>
</dbReference>
<dbReference type="PANTHER" id="PTHR13932">
    <property type="entry name" value="COPROPORPHYRINIGEN III OXIDASE"/>
    <property type="match status" value="1"/>
</dbReference>
<evidence type="ECO:0000256" key="1">
    <source>
        <dbReference type="ARBA" id="ARBA00004496"/>
    </source>
</evidence>
<dbReference type="EC" id="1.3.98.3" evidence="14"/>
<evidence type="ECO:0000313" key="19">
    <source>
        <dbReference type="Proteomes" id="UP000541109"/>
    </source>
</evidence>
<keyword evidence="19" id="KW-1185">Reference proteome</keyword>
<dbReference type="GO" id="GO:0005737">
    <property type="term" value="C:cytoplasm"/>
    <property type="evidence" value="ECO:0007669"/>
    <property type="project" value="UniProtKB-SubCell"/>
</dbReference>
<evidence type="ECO:0000256" key="2">
    <source>
        <dbReference type="ARBA" id="ARBA00004785"/>
    </source>
</evidence>
<dbReference type="NCBIfam" id="TIGR00538">
    <property type="entry name" value="hemN"/>
    <property type="match status" value="1"/>
</dbReference>
<dbReference type="PANTHER" id="PTHR13932:SF6">
    <property type="entry name" value="OXYGEN-INDEPENDENT COPROPORPHYRINOGEN III OXIDASE"/>
    <property type="match status" value="1"/>
</dbReference>
<dbReference type="Pfam" id="PF06969">
    <property type="entry name" value="HemN_C"/>
    <property type="match status" value="1"/>
</dbReference>
<dbReference type="Pfam" id="PF04055">
    <property type="entry name" value="Radical_SAM"/>
    <property type="match status" value="1"/>
</dbReference>
<evidence type="ECO:0000256" key="15">
    <source>
        <dbReference type="PIRSR" id="PIRSR000167-1"/>
    </source>
</evidence>
<sequence length="449" mass="48904">MTQLEHRYATRNVPRYTSYPTAPHFHAGIDGEAYAGWLAGLDSSHDLSLYLHVPYCRQICHYCGCNTKGARKDAPVIAYARTLLAEIDLVVKHLGKGRNVAHIHWGGGTPSLLPADSFLRIVKRLRGNFTFKESLEHAIELDPRTVTEELADRLAAAGVNRASLGVQDFDAGVQMAIGRHQPFSVVERSVEALRKAGIDQINFDLMYGLPHQTRETILHTVELTRLLSPGRVALFGYAHVPWMKKHQRLIDEAALPGAKARIELADSARAALLDAGYEAIGLDHFALADDSMAIALHDGTLRRNFQGYTTDTAGALIGFGSSSIGFLPQGYVQNAPDVGTWTRQVNSDRLPIAKGIALSSDDRARAEIIERLMTVYEADIGAIARKHGLDFAGFAESFGQIGEMVADGLATTDGMRVHISEAGRPYVRVAAATFDAYLARGAARHSVAV</sequence>
<dbReference type="InterPro" id="IPR004558">
    <property type="entry name" value="Coprogen_oxidase_HemN"/>
</dbReference>
<evidence type="ECO:0000256" key="5">
    <source>
        <dbReference type="ARBA" id="ARBA00022485"/>
    </source>
</evidence>
<evidence type="ECO:0000256" key="4">
    <source>
        <dbReference type="ARBA" id="ARBA00011245"/>
    </source>
</evidence>
<dbReference type="InterPro" id="IPR058240">
    <property type="entry name" value="rSAM_sf"/>
</dbReference>
<evidence type="ECO:0000256" key="9">
    <source>
        <dbReference type="ARBA" id="ARBA00023002"/>
    </source>
</evidence>
<feature type="binding site" evidence="15">
    <location>
        <position position="324"/>
    </location>
    <ligand>
        <name>S-adenosyl-L-methionine</name>
        <dbReference type="ChEBI" id="CHEBI:59789"/>
        <label>1</label>
    </ligand>
</feature>
<evidence type="ECO:0000256" key="6">
    <source>
        <dbReference type="ARBA" id="ARBA00022490"/>
    </source>
</evidence>
<feature type="binding site" evidence="15">
    <location>
        <position position="140"/>
    </location>
    <ligand>
        <name>S-adenosyl-L-methionine</name>
        <dbReference type="ChEBI" id="CHEBI:59789"/>
        <label>1</label>
    </ligand>
</feature>
<dbReference type="GO" id="GO:0006782">
    <property type="term" value="P:protoporphyrinogen IX biosynthetic process"/>
    <property type="evidence" value="ECO:0007669"/>
    <property type="project" value="UniProtKB-UniPathway"/>
</dbReference>
<keyword evidence="8 14" id="KW-0479">Metal-binding</keyword>
<comment type="cofactor">
    <cofactor evidence="14 16">
        <name>[4Fe-4S] cluster</name>
        <dbReference type="ChEBI" id="CHEBI:49883"/>
    </cofactor>
    <text evidence="14 16">Binds 1 [4Fe-4S] cluster. The cluster is coordinated with 3 cysteines and an exchangeable S-adenosyl-L-methionine.</text>
</comment>
<feature type="binding site" evidence="15">
    <location>
        <position position="167"/>
    </location>
    <ligand>
        <name>S-adenosyl-L-methionine</name>
        <dbReference type="ChEBI" id="CHEBI:59789"/>
        <label>2</label>
    </ligand>
</feature>
<feature type="binding site" evidence="15">
    <location>
        <position position="179"/>
    </location>
    <ligand>
        <name>S-adenosyl-L-methionine</name>
        <dbReference type="ChEBI" id="CHEBI:59789"/>
        <label>2</label>
    </ligand>
</feature>
<dbReference type="InterPro" id="IPR010723">
    <property type="entry name" value="HemN_C"/>
</dbReference>
<reference evidence="18 19" key="1">
    <citation type="submission" date="2020-07" db="EMBL/GenBank/DDBJ databases">
        <title>Stappia sp., F7233, whole genome shotgun sequencing project.</title>
        <authorList>
            <person name="Jiang S."/>
            <person name="Liu Z.W."/>
            <person name="Du Z.J."/>
        </authorList>
    </citation>
    <scope>NUCLEOTIDE SEQUENCE [LARGE SCALE GENOMIC DNA]</scope>
    <source>
        <strain evidence="18 19">F7233</strain>
    </source>
</reference>
<comment type="catalytic activity">
    <reaction evidence="13 14">
        <text>coproporphyrinogen III + 2 S-adenosyl-L-methionine = protoporphyrinogen IX + 2 5'-deoxyadenosine + 2 L-methionine + 2 CO2</text>
        <dbReference type="Rhea" id="RHEA:15425"/>
        <dbReference type="ChEBI" id="CHEBI:16526"/>
        <dbReference type="ChEBI" id="CHEBI:17319"/>
        <dbReference type="ChEBI" id="CHEBI:57307"/>
        <dbReference type="ChEBI" id="CHEBI:57309"/>
        <dbReference type="ChEBI" id="CHEBI:57844"/>
        <dbReference type="ChEBI" id="CHEBI:59789"/>
        <dbReference type="EC" id="1.3.98.3"/>
    </reaction>
</comment>
<dbReference type="CDD" id="cd01335">
    <property type="entry name" value="Radical_SAM"/>
    <property type="match status" value="1"/>
</dbReference>
<keyword evidence="10 14" id="KW-0408">Iron</keyword>
<evidence type="ECO:0000313" key="18">
    <source>
        <dbReference type="EMBL" id="MBA5779130.1"/>
    </source>
</evidence>
<evidence type="ECO:0000256" key="3">
    <source>
        <dbReference type="ARBA" id="ARBA00005493"/>
    </source>
</evidence>
<evidence type="ECO:0000256" key="13">
    <source>
        <dbReference type="ARBA" id="ARBA00048321"/>
    </source>
</evidence>
<keyword evidence="5 14" id="KW-0004">4Fe-4S</keyword>
<feature type="binding site" evidence="15">
    <location>
        <position position="204"/>
    </location>
    <ligand>
        <name>S-adenosyl-L-methionine</name>
        <dbReference type="ChEBI" id="CHEBI:59789"/>
        <label>2</label>
    </ligand>
</feature>
<feature type="binding site" evidence="16">
    <location>
        <position position="60"/>
    </location>
    <ligand>
        <name>[4Fe-4S] cluster</name>
        <dbReference type="ChEBI" id="CHEBI:49883"/>
        <note>4Fe-4S-S-AdoMet</note>
    </ligand>
</feature>
<keyword evidence="9 14" id="KW-0560">Oxidoreductase</keyword>
<feature type="binding site" evidence="16">
    <location>
        <position position="56"/>
    </location>
    <ligand>
        <name>[4Fe-4S] cluster</name>
        <dbReference type="ChEBI" id="CHEBI:49883"/>
        <note>4Fe-4S-S-AdoMet</note>
    </ligand>
</feature>
<feature type="binding site" evidence="15">
    <location>
        <position position="50"/>
    </location>
    <ligand>
        <name>S-adenosyl-L-methionine</name>
        <dbReference type="ChEBI" id="CHEBI:59789"/>
        <label>1</label>
    </ligand>
</feature>
<dbReference type="Gene3D" id="3.20.20.70">
    <property type="entry name" value="Aldolase class I"/>
    <property type="match status" value="1"/>
</dbReference>